<comment type="caution">
    <text evidence="2">The sequence shown here is derived from an EMBL/GenBank/DDBJ whole genome shotgun (WGS) entry which is preliminary data.</text>
</comment>
<feature type="region of interest" description="Disordered" evidence="1">
    <location>
        <begin position="1"/>
        <end position="336"/>
    </location>
</feature>
<organism evidence="2">
    <name type="scientific">mine drainage metagenome</name>
    <dbReference type="NCBI Taxonomy" id="410659"/>
    <lineage>
        <taxon>unclassified sequences</taxon>
        <taxon>metagenomes</taxon>
        <taxon>ecological metagenomes</taxon>
    </lineage>
</organism>
<gene>
    <name evidence="2" type="ORF">GALL_366650</name>
</gene>
<feature type="compositionally biased region" description="Basic and acidic residues" evidence="1">
    <location>
        <begin position="205"/>
        <end position="245"/>
    </location>
</feature>
<name>A0A1J5QNN6_9ZZZZ</name>
<proteinExistence type="predicted"/>
<accession>A0A1J5QNN6</accession>
<evidence type="ECO:0000313" key="2">
    <source>
        <dbReference type="EMBL" id="OIQ81556.1"/>
    </source>
</evidence>
<sequence>MAQHRSRGSRGDQVRVGRDDGVAQRRDPEHGDVLVRVEVHDGRRVAPARVLHDESVHPRHHVSVGHDDARRDDEARPLDQTAAADADDLDDRPFGCLDDGRVDGCTGRDRRGLGLLREEDVREPVRSDQRAEAGDDVGRRGERGVQRLDDRRRLDLRADPVGRDAGQSGREQPDEDEHHGRLEGGAQGPGDAAQVQPVARAVQPARDRATQRRAERGEREGSDDGDRELPDRLADLLHRVRHESDAEQEPADEPGRGKNDLSETETVPVHSAEQQRDDDEHGDEVHVLFHRVVDDAARPERPAPPEVRARYGVGHAQPRASEGRHGGLRTGPRSPR</sequence>
<feature type="compositionally biased region" description="Basic and acidic residues" evidence="1">
    <location>
        <begin position="64"/>
        <end position="77"/>
    </location>
</feature>
<feature type="compositionally biased region" description="Basic and acidic residues" evidence="1">
    <location>
        <begin position="273"/>
        <end position="309"/>
    </location>
</feature>
<evidence type="ECO:0000256" key="1">
    <source>
        <dbReference type="SAM" id="MobiDB-lite"/>
    </source>
</evidence>
<feature type="compositionally biased region" description="Basic and acidic residues" evidence="1">
    <location>
        <begin position="9"/>
        <end position="57"/>
    </location>
</feature>
<reference evidence="2" key="1">
    <citation type="submission" date="2016-10" db="EMBL/GenBank/DDBJ databases">
        <title>Sequence of Gallionella enrichment culture.</title>
        <authorList>
            <person name="Poehlein A."/>
            <person name="Muehling M."/>
            <person name="Daniel R."/>
        </authorList>
    </citation>
    <scope>NUCLEOTIDE SEQUENCE</scope>
</reference>
<protein>
    <submittedName>
        <fullName evidence="2">Uncharacterized protein</fullName>
    </submittedName>
</protein>
<dbReference type="EMBL" id="MLJW01000909">
    <property type="protein sequence ID" value="OIQ81556.1"/>
    <property type="molecule type" value="Genomic_DNA"/>
</dbReference>
<feature type="compositionally biased region" description="Low complexity" evidence="1">
    <location>
        <begin position="192"/>
        <end position="204"/>
    </location>
</feature>
<feature type="compositionally biased region" description="Basic and acidic residues" evidence="1">
    <location>
        <begin position="98"/>
        <end position="162"/>
    </location>
</feature>
<dbReference type="AlphaFoldDB" id="A0A1J5QNN6"/>